<sequence length="142" mass="16654">MIPDYEHYTQYYETDQMGCVHHSNYIRWMEEARVFLMEQMGCSYKSMEEAGILCPVLEVSCKYEKMVHFGETVRIRTLIREYNGIRLRLEYEIRLASTGELCTTGHSAHCFLTRSGKPMSLKRSFPKWDETFRTVMGGQALS</sequence>
<dbReference type="InterPro" id="IPR006684">
    <property type="entry name" value="YbgC/YbaW"/>
</dbReference>
<dbReference type="AlphaFoldDB" id="A0A9D2L847"/>
<dbReference type="PANTHER" id="PTHR31793">
    <property type="entry name" value="4-HYDROXYBENZOYL-COA THIOESTERASE FAMILY MEMBER"/>
    <property type="match status" value="1"/>
</dbReference>
<dbReference type="InterPro" id="IPR050563">
    <property type="entry name" value="4-hydroxybenzoyl-CoA_TE"/>
</dbReference>
<keyword evidence="2" id="KW-0378">Hydrolase</keyword>
<organism evidence="3 4">
    <name type="scientific">Candidatus Enterocloster faecavium</name>
    <dbReference type="NCBI Taxonomy" id="2838560"/>
    <lineage>
        <taxon>Bacteria</taxon>
        <taxon>Bacillati</taxon>
        <taxon>Bacillota</taxon>
        <taxon>Clostridia</taxon>
        <taxon>Lachnospirales</taxon>
        <taxon>Lachnospiraceae</taxon>
        <taxon>Enterocloster</taxon>
    </lineage>
</organism>
<evidence type="ECO:0000313" key="4">
    <source>
        <dbReference type="Proteomes" id="UP000886804"/>
    </source>
</evidence>
<comment type="similarity">
    <text evidence="1">Belongs to the 4-hydroxybenzoyl-CoA thioesterase family.</text>
</comment>
<accession>A0A9D2L847</accession>
<dbReference type="NCBIfam" id="TIGR00051">
    <property type="entry name" value="YbgC/FadM family acyl-CoA thioesterase"/>
    <property type="match status" value="1"/>
</dbReference>
<dbReference type="InterPro" id="IPR029069">
    <property type="entry name" value="HotDog_dom_sf"/>
</dbReference>
<dbReference type="Gene3D" id="3.10.129.10">
    <property type="entry name" value="Hotdog Thioesterase"/>
    <property type="match status" value="1"/>
</dbReference>
<dbReference type="PIRSF" id="PIRSF003230">
    <property type="entry name" value="YbgC"/>
    <property type="match status" value="1"/>
</dbReference>
<dbReference type="EMBL" id="DWYS01000096">
    <property type="protein sequence ID" value="HJB07782.1"/>
    <property type="molecule type" value="Genomic_DNA"/>
</dbReference>
<reference evidence="3" key="2">
    <citation type="submission" date="2021-04" db="EMBL/GenBank/DDBJ databases">
        <authorList>
            <person name="Gilroy R."/>
        </authorList>
    </citation>
    <scope>NUCLEOTIDE SEQUENCE</scope>
    <source>
        <strain evidence="3">CHK188-4685</strain>
    </source>
</reference>
<evidence type="ECO:0000313" key="3">
    <source>
        <dbReference type="EMBL" id="HJB07782.1"/>
    </source>
</evidence>
<evidence type="ECO:0000256" key="1">
    <source>
        <dbReference type="ARBA" id="ARBA00005953"/>
    </source>
</evidence>
<dbReference type="SUPFAM" id="SSF54637">
    <property type="entry name" value="Thioesterase/thiol ester dehydrase-isomerase"/>
    <property type="match status" value="1"/>
</dbReference>
<dbReference type="Pfam" id="PF13279">
    <property type="entry name" value="4HBT_2"/>
    <property type="match status" value="1"/>
</dbReference>
<protein>
    <submittedName>
        <fullName evidence="3">Acyl-CoA thioesterase</fullName>
    </submittedName>
</protein>
<name>A0A9D2L847_9FIRM</name>
<comment type="caution">
    <text evidence="3">The sequence shown here is derived from an EMBL/GenBank/DDBJ whole genome shotgun (WGS) entry which is preliminary data.</text>
</comment>
<dbReference type="CDD" id="cd00586">
    <property type="entry name" value="4HBT"/>
    <property type="match status" value="1"/>
</dbReference>
<proteinExistence type="inferred from homology"/>
<evidence type="ECO:0000256" key="2">
    <source>
        <dbReference type="ARBA" id="ARBA00022801"/>
    </source>
</evidence>
<gene>
    <name evidence="3" type="ORF">H9716_07955</name>
</gene>
<dbReference type="GO" id="GO:0047617">
    <property type="term" value="F:fatty acyl-CoA hydrolase activity"/>
    <property type="evidence" value="ECO:0007669"/>
    <property type="project" value="TreeGrafter"/>
</dbReference>
<dbReference type="PANTHER" id="PTHR31793:SF27">
    <property type="entry name" value="NOVEL THIOESTERASE SUPERFAMILY DOMAIN AND SAPOSIN A-TYPE DOMAIN CONTAINING PROTEIN (0610012H03RIK)"/>
    <property type="match status" value="1"/>
</dbReference>
<dbReference type="Proteomes" id="UP000886804">
    <property type="component" value="Unassembled WGS sequence"/>
</dbReference>
<reference evidence="3" key="1">
    <citation type="journal article" date="2021" name="PeerJ">
        <title>Extensive microbial diversity within the chicken gut microbiome revealed by metagenomics and culture.</title>
        <authorList>
            <person name="Gilroy R."/>
            <person name="Ravi A."/>
            <person name="Getino M."/>
            <person name="Pursley I."/>
            <person name="Horton D.L."/>
            <person name="Alikhan N.F."/>
            <person name="Baker D."/>
            <person name="Gharbi K."/>
            <person name="Hall N."/>
            <person name="Watson M."/>
            <person name="Adriaenssens E.M."/>
            <person name="Foster-Nyarko E."/>
            <person name="Jarju S."/>
            <person name="Secka A."/>
            <person name="Antonio M."/>
            <person name="Oren A."/>
            <person name="Chaudhuri R.R."/>
            <person name="La Ragione R."/>
            <person name="Hildebrand F."/>
            <person name="Pallen M.J."/>
        </authorList>
    </citation>
    <scope>NUCLEOTIDE SEQUENCE</scope>
    <source>
        <strain evidence="3">CHK188-4685</strain>
    </source>
</reference>